<feature type="domain" description="UspA" evidence="2">
    <location>
        <begin position="155"/>
        <end position="282"/>
    </location>
</feature>
<dbReference type="PANTHER" id="PTHR31964:SF113">
    <property type="entry name" value="USPA DOMAIN-CONTAINING PROTEIN"/>
    <property type="match status" value="1"/>
</dbReference>
<dbReference type="EMBL" id="CP001643">
    <property type="protein sequence ID" value="ACU84371.1"/>
    <property type="molecule type" value="Genomic_DNA"/>
</dbReference>
<sequence length="293" mass="30403">MVMKFNVPVGAVVVGTDGSASSRRAVEWAAAEAAQRGVPALIVYVAEWAGMGFPGVQPVSERELLTLGEKLVTKELARVRAQFADVQVRGELTTGDASAVLIEASHRAGLVIVGARGLGPLAGRLLGAVSQKVAAHAAGPVMVVREEAPTEMPGPVVVGADPADPAVEVLRFAFEEARRRGVGVVVVAAVRQFRTTLRSDLAAAENLDRAEQDRQQLTDLVTHLAAEHEIHAEAQYPDARPADALLTAAGAESLIVVGSRGRASVAEVALGSVTTAVISRAMAVAVVRVPPSS</sequence>
<dbReference type="Proteomes" id="UP000001919">
    <property type="component" value="Chromosome"/>
</dbReference>
<dbReference type="SUPFAM" id="SSF52402">
    <property type="entry name" value="Adenine nucleotide alpha hydrolases-like"/>
    <property type="match status" value="2"/>
</dbReference>
<dbReference type="OrthoDB" id="267918at2"/>
<organism evidence="3 4">
    <name type="scientific">Brachybacterium faecium (strain ATCC 43885 / DSM 4810 / JCM 11609 / LMG 19847 / NBRC 14762 / NCIMB 9860 / 6-10)</name>
    <dbReference type="NCBI Taxonomy" id="446465"/>
    <lineage>
        <taxon>Bacteria</taxon>
        <taxon>Bacillati</taxon>
        <taxon>Actinomycetota</taxon>
        <taxon>Actinomycetes</taxon>
        <taxon>Micrococcales</taxon>
        <taxon>Dermabacteraceae</taxon>
        <taxon>Brachybacterium</taxon>
    </lineage>
</organism>
<dbReference type="InterPro" id="IPR006015">
    <property type="entry name" value="Universal_stress_UspA"/>
</dbReference>
<dbReference type="eggNOG" id="COG0589">
    <property type="taxonomic scope" value="Bacteria"/>
</dbReference>
<accession>C7MHG2</accession>
<dbReference type="InterPro" id="IPR014729">
    <property type="entry name" value="Rossmann-like_a/b/a_fold"/>
</dbReference>
<protein>
    <submittedName>
        <fullName evidence="3">Universal stress protein UspA-like protein</fullName>
    </submittedName>
</protein>
<dbReference type="CDD" id="cd00293">
    <property type="entry name" value="USP-like"/>
    <property type="match status" value="1"/>
</dbReference>
<dbReference type="Pfam" id="PF00582">
    <property type="entry name" value="Usp"/>
    <property type="match status" value="2"/>
</dbReference>
<reference evidence="3 4" key="1">
    <citation type="journal article" date="2009" name="Stand. Genomic Sci.">
        <title>Complete genome sequence of Brachybacterium faecium type strain (Schefferle 6-10).</title>
        <authorList>
            <person name="Lapidus A."/>
            <person name="Pukall R."/>
            <person name="Labuttii K."/>
            <person name="Copeland A."/>
            <person name="Del Rio T.G."/>
            <person name="Nolan M."/>
            <person name="Chen F."/>
            <person name="Lucas S."/>
            <person name="Tice H."/>
            <person name="Cheng J.F."/>
            <person name="Bruce D."/>
            <person name="Goodwin L."/>
            <person name="Pitluck S."/>
            <person name="Rohde M."/>
            <person name="Goker M."/>
            <person name="Pati A."/>
            <person name="Ivanova N."/>
            <person name="Mavrommatis K."/>
            <person name="Chen A."/>
            <person name="Palaniappan K."/>
            <person name="D'haeseleer P."/>
            <person name="Chain P."/>
            <person name="Bristow J."/>
            <person name="Eisen J.A."/>
            <person name="Markowitz V."/>
            <person name="Hugenholtz P."/>
            <person name="Kyrpides N.C."/>
            <person name="Klenk H.P."/>
        </authorList>
    </citation>
    <scope>NUCLEOTIDE SEQUENCE [LARGE SCALE GENOMIC DNA]</scope>
    <source>
        <strain evidence="4">ATCC 43885 / DSM 4810 / JCM 11609 / LMG 19847 / NBRC 14762 / NCIMB 9860 / 6-10</strain>
    </source>
</reference>
<evidence type="ECO:0000259" key="2">
    <source>
        <dbReference type="Pfam" id="PF00582"/>
    </source>
</evidence>
<feature type="domain" description="UspA" evidence="2">
    <location>
        <begin position="12"/>
        <end position="145"/>
    </location>
</feature>
<dbReference type="KEGG" id="bfa:Bfae_05020"/>
<evidence type="ECO:0000313" key="4">
    <source>
        <dbReference type="Proteomes" id="UP000001919"/>
    </source>
</evidence>
<evidence type="ECO:0000313" key="3">
    <source>
        <dbReference type="EMBL" id="ACU84371.1"/>
    </source>
</evidence>
<keyword evidence="4" id="KW-1185">Reference proteome</keyword>
<gene>
    <name evidence="3" type="ordered locus">Bfae_05020</name>
</gene>
<name>C7MHG2_BRAFD</name>
<dbReference type="PANTHER" id="PTHR31964">
    <property type="entry name" value="ADENINE NUCLEOTIDE ALPHA HYDROLASES-LIKE SUPERFAMILY PROTEIN"/>
    <property type="match status" value="1"/>
</dbReference>
<dbReference type="STRING" id="446465.Bfae_05020"/>
<comment type="similarity">
    <text evidence="1">Belongs to the universal stress protein A family.</text>
</comment>
<dbReference type="HOGENOM" id="CLU_049301_2_3_11"/>
<evidence type="ECO:0000256" key="1">
    <source>
        <dbReference type="ARBA" id="ARBA00008791"/>
    </source>
</evidence>
<dbReference type="PATRIC" id="fig|446465.5.peg.494"/>
<dbReference type="Gene3D" id="3.40.50.620">
    <property type="entry name" value="HUPs"/>
    <property type="match status" value="2"/>
</dbReference>
<dbReference type="AlphaFoldDB" id="C7MHG2"/>
<dbReference type="PRINTS" id="PR01438">
    <property type="entry name" value="UNVRSLSTRESS"/>
</dbReference>
<dbReference type="InterPro" id="IPR006016">
    <property type="entry name" value="UspA"/>
</dbReference>
<proteinExistence type="inferred from homology"/>